<reference evidence="1" key="1">
    <citation type="journal article" date="2020" name="Nature">
        <title>Giant virus diversity and host interactions through global metagenomics.</title>
        <authorList>
            <person name="Schulz F."/>
            <person name="Roux S."/>
            <person name="Paez-Espino D."/>
            <person name="Jungbluth S."/>
            <person name="Walsh D.A."/>
            <person name="Denef V.J."/>
            <person name="McMahon K.D."/>
            <person name="Konstantinidis K.T."/>
            <person name="Eloe-Fadrosh E.A."/>
            <person name="Kyrpides N.C."/>
            <person name="Woyke T."/>
        </authorList>
    </citation>
    <scope>NUCLEOTIDE SEQUENCE</scope>
    <source>
        <strain evidence="1">GVMAG-M-3300024302-11</strain>
    </source>
</reference>
<evidence type="ECO:0000313" key="1">
    <source>
        <dbReference type="EMBL" id="QHT96571.1"/>
    </source>
</evidence>
<dbReference type="AlphaFoldDB" id="A0A6C0ITI6"/>
<organism evidence="1">
    <name type="scientific">viral metagenome</name>
    <dbReference type="NCBI Taxonomy" id="1070528"/>
    <lineage>
        <taxon>unclassified sequences</taxon>
        <taxon>metagenomes</taxon>
        <taxon>organismal metagenomes</taxon>
    </lineage>
</organism>
<dbReference type="EMBL" id="MN740259">
    <property type="protein sequence ID" value="QHT96571.1"/>
    <property type="molecule type" value="Genomic_DNA"/>
</dbReference>
<accession>A0A6C0ITI6</accession>
<sequence length="187" mass="21985">MKETSSKWLNKQKNFKNTKDTAKDTKKDNIDILSKIEKYSDNKFKEMSKILNKSKNYSIKFNKQKEQIELLDGDNKVISSEYNFYGIIKPDGRFLWAYMIPGIDKRISEKIKKIKNASYLFENSDNKTMILFHQILSQDSIMLNNDEIMLVNTLILYLSNDLYFLNPPNNSNTIQIVTLSKIIEEYV</sequence>
<protein>
    <submittedName>
        <fullName evidence="1">Uncharacterized protein</fullName>
    </submittedName>
</protein>
<name>A0A6C0ITI6_9ZZZZ</name>
<proteinExistence type="predicted"/>